<organism evidence="3 4">
    <name type="scientific">Chironomus riparius</name>
    <dbReference type="NCBI Taxonomy" id="315576"/>
    <lineage>
        <taxon>Eukaryota</taxon>
        <taxon>Metazoa</taxon>
        <taxon>Ecdysozoa</taxon>
        <taxon>Arthropoda</taxon>
        <taxon>Hexapoda</taxon>
        <taxon>Insecta</taxon>
        <taxon>Pterygota</taxon>
        <taxon>Neoptera</taxon>
        <taxon>Endopterygota</taxon>
        <taxon>Diptera</taxon>
        <taxon>Nematocera</taxon>
        <taxon>Chironomoidea</taxon>
        <taxon>Chironomidae</taxon>
        <taxon>Chironominae</taxon>
        <taxon>Chironomus</taxon>
    </lineage>
</organism>
<evidence type="ECO:0000313" key="4">
    <source>
        <dbReference type="Proteomes" id="UP001153620"/>
    </source>
</evidence>
<accession>A0A9N9RUI2</accession>
<name>A0A9N9RUI2_9DIPT</name>
<feature type="signal peptide" evidence="2">
    <location>
        <begin position="1"/>
        <end position="17"/>
    </location>
</feature>
<dbReference type="OrthoDB" id="10679734at2759"/>
<evidence type="ECO:0000313" key="3">
    <source>
        <dbReference type="EMBL" id="CAG9805342.1"/>
    </source>
</evidence>
<evidence type="ECO:0000256" key="1">
    <source>
        <dbReference type="SAM" id="MobiDB-lite"/>
    </source>
</evidence>
<dbReference type="EMBL" id="OU895878">
    <property type="protein sequence ID" value="CAG9805342.1"/>
    <property type="molecule type" value="Genomic_DNA"/>
</dbReference>
<reference evidence="3" key="2">
    <citation type="submission" date="2022-10" db="EMBL/GenBank/DDBJ databases">
        <authorList>
            <consortium name="ENA_rothamsted_submissions"/>
            <consortium name="culmorum"/>
            <person name="King R."/>
        </authorList>
    </citation>
    <scope>NUCLEOTIDE SEQUENCE</scope>
</reference>
<evidence type="ECO:0000256" key="2">
    <source>
        <dbReference type="SAM" id="SignalP"/>
    </source>
</evidence>
<dbReference type="AlphaFoldDB" id="A0A9N9RUI2"/>
<reference evidence="3" key="1">
    <citation type="submission" date="2022-01" db="EMBL/GenBank/DDBJ databases">
        <authorList>
            <person name="King R."/>
        </authorList>
    </citation>
    <scope>NUCLEOTIDE SEQUENCE</scope>
</reference>
<feature type="region of interest" description="Disordered" evidence="1">
    <location>
        <begin position="97"/>
        <end position="173"/>
    </location>
</feature>
<gene>
    <name evidence="3" type="ORF">CHIRRI_LOCUS8214</name>
</gene>
<keyword evidence="2" id="KW-0732">Signal</keyword>
<dbReference type="Proteomes" id="UP001153620">
    <property type="component" value="Chromosome 2"/>
</dbReference>
<feature type="chain" id="PRO_5040292357" evidence="2">
    <location>
        <begin position="18"/>
        <end position="316"/>
    </location>
</feature>
<proteinExistence type="predicted"/>
<feature type="compositionally biased region" description="Low complexity" evidence="1">
    <location>
        <begin position="97"/>
        <end position="167"/>
    </location>
</feature>
<sequence length="316" mass="36467">MLRKIFILALIFHFGEFTSIGRAATHISNTGSQILHYAQIIHFNIPLSSISSNGQSQNNQFQPSADRKKVTERFGNNENQASAFDSNNYFVNNQHNEQQQYQQQNQQQFQQQSRPQQQNQQNTAVSSQQQNQQPIAVSPQQQYQQQLIARPQQQNQQPVRPLQPQQNSYPDTYNQGIQFKQETTLRTPQNFDRTSMVSSEEFTQKPVQRPGYDSYGDVNNNNNKNNQDETSPTYPNENAGISRDQVPLNKQDMVIEDYNRPDENAIVIPNMPSKIVEIIFPPTLSYNEDASTTTRASIFDSMRRRTTTTTESYYRT</sequence>
<protein>
    <submittedName>
        <fullName evidence="3">Uncharacterized protein</fullName>
    </submittedName>
</protein>
<keyword evidence="4" id="KW-1185">Reference proteome</keyword>
<feature type="region of interest" description="Disordered" evidence="1">
    <location>
        <begin position="194"/>
        <end position="244"/>
    </location>
</feature>